<sequence>MRFTNEEDAPGILSTKWIDTRNNTCWYPNVRTEEKKNELLVSHASPGKGVVKLSYEDTETSYQSARSHLRGAEDTSNLETDSECMRPRKRNKKSFHFPGSSSEDESPSLLVPRQNEAYSPTLYLHL</sequence>
<dbReference type="OrthoDB" id="6778652at2759"/>
<keyword evidence="3" id="KW-1185">Reference proteome</keyword>
<evidence type="ECO:0000256" key="1">
    <source>
        <dbReference type="SAM" id="MobiDB-lite"/>
    </source>
</evidence>
<dbReference type="AlphaFoldDB" id="A0A4Y2Q5B1"/>
<comment type="caution">
    <text evidence="2">The sequence shown here is derived from an EMBL/GenBank/DDBJ whole genome shotgun (WGS) entry which is preliminary data.</text>
</comment>
<dbReference type="Proteomes" id="UP000499080">
    <property type="component" value="Unassembled WGS sequence"/>
</dbReference>
<proteinExistence type="predicted"/>
<gene>
    <name evidence="2" type="ORF">AVEN_246376_1</name>
</gene>
<name>A0A4Y2Q5B1_ARAVE</name>
<evidence type="ECO:0000313" key="3">
    <source>
        <dbReference type="Proteomes" id="UP000499080"/>
    </source>
</evidence>
<reference evidence="2 3" key="1">
    <citation type="journal article" date="2019" name="Sci. Rep.">
        <title>Orb-weaving spider Araneus ventricosus genome elucidates the spidroin gene catalogue.</title>
        <authorList>
            <person name="Kono N."/>
            <person name="Nakamura H."/>
            <person name="Ohtoshi R."/>
            <person name="Moran D.A.P."/>
            <person name="Shinohara A."/>
            <person name="Yoshida Y."/>
            <person name="Fujiwara M."/>
            <person name="Mori M."/>
            <person name="Tomita M."/>
            <person name="Arakawa K."/>
        </authorList>
    </citation>
    <scope>NUCLEOTIDE SEQUENCE [LARGE SCALE GENOMIC DNA]</scope>
</reference>
<dbReference type="EMBL" id="BGPR01012924">
    <property type="protein sequence ID" value="GBN58412.1"/>
    <property type="molecule type" value="Genomic_DNA"/>
</dbReference>
<organism evidence="2 3">
    <name type="scientific">Araneus ventricosus</name>
    <name type="common">Orbweaver spider</name>
    <name type="synonym">Epeira ventricosa</name>
    <dbReference type="NCBI Taxonomy" id="182803"/>
    <lineage>
        <taxon>Eukaryota</taxon>
        <taxon>Metazoa</taxon>
        <taxon>Ecdysozoa</taxon>
        <taxon>Arthropoda</taxon>
        <taxon>Chelicerata</taxon>
        <taxon>Arachnida</taxon>
        <taxon>Araneae</taxon>
        <taxon>Araneomorphae</taxon>
        <taxon>Entelegynae</taxon>
        <taxon>Araneoidea</taxon>
        <taxon>Araneidae</taxon>
        <taxon>Araneus</taxon>
    </lineage>
</organism>
<protein>
    <submittedName>
        <fullName evidence="2">Uncharacterized protein</fullName>
    </submittedName>
</protein>
<accession>A0A4Y2Q5B1</accession>
<feature type="region of interest" description="Disordered" evidence="1">
    <location>
        <begin position="61"/>
        <end position="126"/>
    </location>
</feature>
<evidence type="ECO:0000313" key="2">
    <source>
        <dbReference type="EMBL" id="GBN58412.1"/>
    </source>
</evidence>